<organism evidence="2 3">
    <name type="scientific">Microdochium bolleyi</name>
    <dbReference type="NCBI Taxonomy" id="196109"/>
    <lineage>
        <taxon>Eukaryota</taxon>
        <taxon>Fungi</taxon>
        <taxon>Dikarya</taxon>
        <taxon>Ascomycota</taxon>
        <taxon>Pezizomycotina</taxon>
        <taxon>Sordariomycetes</taxon>
        <taxon>Xylariomycetidae</taxon>
        <taxon>Xylariales</taxon>
        <taxon>Microdochiaceae</taxon>
        <taxon>Microdochium</taxon>
    </lineage>
</organism>
<protein>
    <submittedName>
        <fullName evidence="2">Uncharacterized protein</fullName>
    </submittedName>
</protein>
<feature type="non-terminal residue" evidence="2">
    <location>
        <position position="64"/>
    </location>
</feature>
<keyword evidence="3" id="KW-1185">Reference proteome</keyword>
<evidence type="ECO:0000256" key="1">
    <source>
        <dbReference type="SAM" id="MobiDB-lite"/>
    </source>
</evidence>
<sequence length="64" mass="6935">MTFSPLRLCERLIHLPDRQSSPLTSFTKIYGTSQPTPSGTTIHGGMSRSPLFFASHSAATSSHT</sequence>
<evidence type="ECO:0000313" key="3">
    <source>
        <dbReference type="Proteomes" id="UP000070501"/>
    </source>
</evidence>
<accession>A0A136IWC7</accession>
<reference evidence="3" key="1">
    <citation type="submission" date="2016-02" db="EMBL/GenBank/DDBJ databases">
        <title>Draft genome sequence of Microdochium bolleyi, a fungal endophyte of beachgrass.</title>
        <authorList>
            <consortium name="DOE Joint Genome Institute"/>
            <person name="David A.S."/>
            <person name="May G."/>
            <person name="Haridas S."/>
            <person name="Lim J."/>
            <person name="Wang M."/>
            <person name="Labutti K."/>
            <person name="Lipzen A."/>
            <person name="Barry K."/>
            <person name="Grigoriev I.V."/>
        </authorList>
    </citation>
    <scope>NUCLEOTIDE SEQUENCE [LARGE SCALE GENOMIC DNA]</scope>
    <source>
        <strain evidence="3">J235TASD1</strain>
    </source>
</reference>
<feature type="region of interest" description="Disordered" evidence="1">
    <location>
        <begin position="24"/>
        <end position="45"/>
    </location>
</feature>
<proteinExistence type="predicted"/>
<dbReference type="InParanoid" id="A0A136IWC7"/>
<feature type="compositionally biased region" description="Polar residues" evidence="1">
    <location>
        <begin position="24"/>
        <end position="41"/>
    </location>
</feature>
<dbReference type="AlphaFoldDB" id="A0A136IWC7"/>
<dbReference type="EMBL" id="KQ964256">
    <property type="protein sequence ID" value="KXJ89079.1"/>
    <property type="molecule type" value="Genomic_DNA"/>
</dbReference>
<dbReference type="Proteomes" id="UP000070501">
    <property type="component" value="Unassembled WGS sequence"/>
</dbReference>
<name>A0A136IWC7_9PEZI</name>
<evidence type="ECO:0000313" key="2">
    <source>
        <dbReference type="EMBL" id="KXJ89079.1"/>
    </source>
</evidence>
<gene>
    <name evidence="2" type="ORF">Micbo1qcDRAFT_165850</name>
</gene>